<protein>
    <recommendedName>
        <fullName evidence="3">Reverse transcriptase domain-containing protein</fullName>
    </recommendedName>
</protein>
<evidence type="ECO:0008006" key="3">
    <source>
        <dbReference type="Google" id="ProtNLM"/>
    </source>
</evidence>
<keyword evidence="2" id="KW-1185">Reference proteome</keyword>
<sequence>MEQQRCVQSSMPLPGSPTINQCLESGPNLLELIPSLLLRFRKHKYGIDAGIEKAFLQISVRSEDRNFLKFFLVEWKRKCRSEDNAACLCGVWCKKQSFSLRSCGRKSLEKYLKNSTHNQRTIDIRLRSFYGDDLITGRDNEAEILPFIEESHHILAEGKFNLRGWKCTGDDDSEQVTSVLGLIWNRREDELKINLDWLEAYELEIVSKRVILSVIHRIFYPVVFLCPVLLMPKLMLQKMWKDNIPWDREVEDNMKLEFLKWFEELGPLKNLSVSLCFHPASSGQHGMSAHTFCDASQFPCAAAVFIRIECADVVQVNLLAAKSRVTLVKTITISRLELLAATVGARLYRSVLSALQWDNVDTHY</sequence>
<reference evidence="1 2" key="1">
    <citation type="journal article" date="2019" name="Sci. Rep.">
        <title>Orb-weaving spider Araneus ventricosus genome elucidates the spidroin gene catalogue.</title>
        <authorList>
            <person name="Kono N."/>
            <person name="Nakamura H."/>
            <person name="Ohtoshi R."/>
            <person name="Moran D.A.P."/>
            <person name="Shinohara A."/>
            <person name="Yoshida Y."/>
            <person name="Fujiwara M."/>
            <person name="Mori M."/>
            <person name="Tomita M."/>
            <person name="Arakawa K."/>
        </authorList>
    </citation>
    <scope>NUCLEOTIDE SEQUENCE [LARGE SCALE GENOMIC DNA]</scope>
</reference>
<dbReference type="OrthoDB" id="6436120at2759"/>
<organism evidence="1 2">
    <name type="scientific">Araneus ventricosus</name>
    <name type="common">Orbweaver spider</name>
    <name type="synonym">Epeira ventricosa</name>
    <dbReference type="NCBI Taxonomy" id="182803"/>
    <lineage>
        <taxon>Eukaryota</taxon>
        <taxon>Metazoa</taxon>
        <taxon>Ecdysozoa</taxon>
        <taxon>Arthropoda</taxon>
        <taxon>Chelicerata</taxon>
        <taxon>Arachnida</taxon>
        <taxon>Araneae</taxon>
        <taxon>Araneomorphae</taxon>
        <taxon>Entelegynae</taxon>
        <taxon>Araneoidea</taxon>
        <taxon>Araneidae</taxon>
        <taxon>Araneus</taxon>
    </lineage>
</organism>
<dbReference type="Proteomes" id="UP000499080">
    <property type="component" value="Unassembled WGS sequence"/>
</dbReference>
<evidence type="ECO:0000313" key="2">
    <source>
        <dbReference type="Proteomes" id="UP000499080"/>
    </source>
</evidence>
<accession>A0A4Y2DEX8</accession>
<evidence type="ECO:0000313" key="1">
    <source>
        <dbReference type="EMBL" id="GBM15363.1"/>
    </source>
</evidence>
<dbReference type="EMBL" id="BGPR01000359">
    <property type="protein sequence ID" value="GBM15363.1"/>
    <property type="molecule type" value="Genomic_DNA"/>
</dbReference>
<dbReference type="PANTHER" id="PTHR47331">
    <property type="entry name" value="PHD-TYPE DOMAIN-CONTAINING PROTEIN"/>
    <property type="match status" value="1"/>
</dbReference>
<gene>
    <name evidence="1" type="ORF">AVEN_199626_1</name>
</gene>
<dbReference type="Pfam" id="PF05380">
    <property type="entry name" value="Peptidase_A17"/>
    <property type="match status" value="1"/>
</dbReference>
<dbReference type="AlphaFoldDB" id="A0A4Y2DEX8"/>
<name>A0A4Y2DEX8_ARAVE</name>
<dbReference type="InterPro" id="IPR008042">
    <property type="entry name" value="Retrotrans_Pao"/>
</dbReference>
<comment type="caution">
    <text evidence="1">The sequence shown here is derived from an EMBL/GenBank/DDBJ whole genome shotgun (WGS) entry which is preliminary data.</text>
</comment>
<proteinExistence type="predicted"/>